<dbReference type="RefSeq" id="WP_195221764.1">
    <property type="nucleotide sequence ID" value="NZ_JADMWL010000028.1"/>
</dbReference>
<comment type="caution">
    <text evidence="1">The sequence shown here is derived from an EMBL/GenBank/DDBJ whole genome shotgun (WGS) entry which is preliminary data.</text>
</comment>
<accession>A0AAW6EIR1</accession>
<sequence length="85" mass="9853">MSKTVYVDNTIYRKESKQFPNVKYRFNLSNVVIHSMYTMYLKSRGIPKTIGLTDKQRFDFEKRIQSLIDNGSIVVTEVEAGTKGK</sequence>
<reference evidence="1" key="1">
    <citation type="submission" date="2023-01" db="EMBL/GenBank/DDBJ databases">
        <title>Human gut microbiome strain richness.</title>
        <authorList>
            <person name="Chen-Liaw A."/>
        </authorList>
    </citation>
    <scope>NUCLEOTIDE SEQUENCE</scope>
    <source>
        <strain evidence="1">D43st1_D9_D43t1_170807</strain>
    </source>
</reference>
<gene>
    <name evidence="1" type="ORF">PNW00_12870</name>
</gene>
<dbReference type="Proteomes" id="UP001213042">
    <property type="component" value="Unassembled WGS sequence"/>
</dbReference>
<evidence type="ECO:0000313" key="2">
    <source>
        <dbReference type="Proteomes" id="UP001213042"/>
    </source>
</evidence>
<dbReference type="EMBL" id="JAQMLU010000029">
    <property type="protein sequence ID" value="MDB8751333.1"/>
    <property type="molecule type" value="Genomic_DNA"/>
</dbReference>
<organism evidence="1 2">
    <name type="scientific">Ruminococcus bicirculans</name>
    <name type="common">ex Wegman et al. 2014</name>
    <dbReference type="NCBI Taxonomy" id="1160721"/>
    <lineage>
        <taxon>Bacteria</taxon>
        <taxon>Bacillati</taxon>
        <taxon>Bacillota</taxon>
        <taxon>Clostridia</taxon>
        <taxon>Eubacteriales</taxon>
        <taxon>Oscillospiraceae</taxon>
        <taxon>Ruminococcus</taxon>
    </lineage>
</organism>
<dbReference type="AlphaFoldDB" id="A0AAW6EIR1"/>
<name>A0AAW6EIR1_9FIRM</name>
<evidence type="ECO:0000313" key="1">
    <source>
        <dbReference type="EMBL" id="MDB8751333.1"/>
    </source>
</evidence>
<proteinExistence type="predicted"/>
<protein>
    <submittedName>
        <fullName evidence="1">Uncharacterized protein</fullName>
    </submittedName>
</protein>